<dbReference type="Pfam" id="PF00646">
    <property type="entry name" value="F-box"/>
    <property type="match status" value="1"/>
</dbReference>
<dbReference type="NCBIfam" id="TIGR01640">
    <property type="entry name" value="F_box_assoc_1"/>
    <property type="match status" value="1"/>
</dbReference>
<evidence type="ECO:0000259" key="1">
    <source>
        <dbReference type="PROSITE" id="PS50181"/>
    </source>
</evidence>
<name>A0A6D2L0Q1_9BRAS</name>
<dbReference type="CDD" id="cd22157">
    <property type="entry name" value="F-box_AtFBW1-like"/>
    <property type="match status" value="1"/>
</dbReference>
<dbReference type="Gene3D" id="1.20.1280.50">
    <property type="match status" value="1"/>
</dbReference>
<feature type="domain" description="F-box" evidence="1">
    <location>
        <begin position="1"/>
        <end position="45"/>
    </location>
</feature>
<dbReference type="OrthoDB" id="1099855at2759"/>
<dbReference type="Proteomes" id="UP000467841">
    <property type="component" value="Unassembled WGS sequence"/>
</dbReference>
<dbReference type="InterPro" id="IPR017451">
    <property type="entry name" value="F-box-assoc_interact_dom"/>
</dbReference>
<evidence type="ECO:0000313" key="2">
    <source>
        <dbReference type="EMBL" id="CAA7058014.1"/>
    </source>
</evidence>
<dbReference type="EMBL" id="CACVBM020001717">
    <property type="protein sequence ID" value="CAA7058014.1"/>
    <property type="molecule type" value="Genomic_DNA"/>
</dbReference>
<proteinExistence type="predicted"/>
<dbReference type="PANTHER" id="PTHR31111">
    <property type="entry name" value="BNAA05G37150D PROTEIN-RELATED"/>
    <property type="match status" value="1"/>
</dbReference>
<sequence length="263" mass="30252">MISESIPTELITEILLRLPAKSVARFQCVSKLWASISSRAYFTELFLTRSSAQPRILFAIEKEGLWSIFSVPQRVRPYENSPSSSSLVVASEFHMKFPQENMKIYPPSDRRFACGYASGLNYFYGMWIKDEDYEGVPVICNPKTGRYETLPFLLRYRKAYSFLGFDPVDKVFKVLFMAYPRCHDHHKILTLGVGEMKWRTIKCPLIKHESVSEGICINGVLYYLADMSEGLPDSESESDEEMTDFMIVCFDVRGFQETGMVKI</sequence>
<dbReference type="SMART" id="SM00256">
    <property type="entry name" value="FBOX"/>
    <property type="match status" value="1"/>
</dbReference>
<dbReference type="AlphaFoldDB" id="A0A6D2L0Q1"/>
<dbReference type="InterPro" id="IPR001810">
    <property type="entry name" value="F-box_dom"/>
</dbReference>
<dbReference type="SUPFAM" id="SSF81383">
    <property type="entry name" value="F-box domain"/>
    <property type="match status" value="1"/>
</dbReference>
<dbReference type="PROSITE" id="PS50181">
    <property type="entry name" value="FBOX"/>
    <property type="match status" value="1"/>
</dbReference>
<protein>
    <recommendedName>
        <fullName evidence="1">F-box domain-containing protein</fullName>
    </recommendedName>
</protein>
<accession>A0A6D2L0Q1</accession>
<dbReference type="Pfam" id="PF08268">
    <property type="entry name" value="FBA_3"/>
    <property type="match status" value="1"/>
</dbReference>
<comment type="caution">
    <text evidence="2">The sequence shown here is derived from an EMBL/GenBank/DDBJ whole genome shotgun (WGS) entry which is preliminary data.</text>
</comment>
<keyword evidence="3" id="KW-1185">Reference proteome</keyword>
<gene>
    <name evidence="2" type="ORF">MERR_LOCUS45250</name>
</gene>
<reference evidence="2" key="1">
    <citation type="submission" date="2020-01" db="EMBL/GenBank/DDBJ databases">
        <authorList>
            <person name="Mishra B."/>
        </authorList>
    </citation>
    <scope>NUCLEOTIDE SEQUENCE [LARGE SCALE GENOMIC DNA]</scope>
</reference>
<dbReference type="PANTHER" id="PTHR31111:SF130">
    <property type="entry name" value="F-BOX ASSOCIATED UBIQUITINATION EFFECTOR FAMILY PROTEIN"/>
    <property type="match status" value="1"/>
</dbReference>
<dbReference type="InterPro" id="IPR036047">
    <property type="entry name" value="F-box-like_dom_sf"/>
</dbReference>
<organism evidence="2 3">
    <name type="scientific">Microthlaspi erraticum</name>
    <dbReference type="NCBI Taxonomy" id="1685480"/>
    <lineage>
        <taxon>Eukaryota</taxon>
        <taxon>Viridiplantae</taxon>
        <taxon>Streptophyta</taxon>
        <taxon>Embryophyta</taxon>
        <taxon>Tracheophyta</taxon>
        <taxon>Spermatophyta</taxon>
        <taxon>Magnoliopsida</taxon>
        <taxon>eudicotyledons</taxon>
        <taxon>Gunneridae</taxon>
        <taxon>Pentapetalae</taxon>
        <taxon>rosids</taxon>
        <taxon>malvids</taxon>
        <taxon>Brassicales</taxon>
        <taxon>Brassicaceae</taxon>
        <taxon>Coluteocarpeae</taxon>
        <taxon>Microthlaspi</taxon>
    </lineage>
</organism>
<dbReference type="InterPro" id="IPR013187">
    <property type="entry name" value="F-box-assoc_dom_typ3"/>
</dbReference>
<evidence type="ECO:0000313" key="3">
    <source>
        <dbReference type="Proteomes" id="UP000467841"/>
    </source>
</evidence>